<evidence type="ECO:0000313" key="1">
    <source>
        <dbReference type="EMBL" id="OWK17326.1"/>
    </source>
</evidence>
<proteinExistence type="predicted"/>
<gene>
    <name evidence="1" type="ORF">Celaphus_00013220</name>
</gene>
<organism evidence="1 2">
    <name type="scientific">Cervus elaphus hippelaphus</name>
    <name type="common">European red deer</name>
    <dbReference type="NCBI Taxonomy" id="46360"/>
    <lineage>
        <taxon>Eukaryota</taxon>
        <taxon>Metazoa</taxon>
        <taxon>Chordata</taxon>
        <taxon>Craniata</taxon>
        <taxon>Vertebrata</taxon>
        <taxon>Euteleostomi</taxon>
        <taxon>Mammalia</taxon>
        <taxon>Eutheria</taxon>
        <taxon>Laurasiatheria</taxon>
        <taxon>Artiodactyla</taxon>
        <taxon>Ruminantia</taxon>
        <taxon>Pecora</taxon>
        <taxon>Cervidae</taxon>
        <taxon>Cervinae</taxon>
        <taxon>Cervus</taxon>
    </lineage>
</organism>
<name>A0A212DGF0_CEREH</name>
<reference evidence="1 2" key="1">
    <citation type="journal article" date="2018" name="Mol. Genet. Genomics">
        <title>The red deer Cervus elaphus genome CerEla1.0: sequencing, annotating, genes, and chromosomes.</title>
        <authorList>
            <person name="Bana N.A."/>
            <person name="Nyiri A."/>
            <person name="Nagy J."/>
            <person name="Frank K."/>
            <person name="Nagy T."/>
            <person name="Steger V."/>
            <person name="Schiller M."/>
            <person name="Lakatos P."/>
            <person name="Sugar L."/>
            <person name="Horn P."/>
            <person name="Barta E."/>
            <person name="Orosz L."/>
        </authorList>
    </citation>
    <scope>NUCLEOTIDE SEQUENCE [LARGE SCALE GENOMIC DNA]</scope>
    <source>
        <strain evidence="1">Hungarian</strain>
    </source>
</reference>
<sequence>MDPFTMDRAIGPCRGAELEDMLALSIIKGHAALGPGQADRHFSVVRHSCTGCLRILVKAKAPAPQDTVHVLPRPGGGVTW</sequence>
<accession>A0A212DGF0</accession>
<dbReference type="AlphaFoldDB" id="A0A212DGF0"/>
<protein>
    <submittedName>
        <fullName evidence="1">Uncharacterized protein</fullName>
    </submittedName>
</protein>
<dbReference type="EMBL" id="MKHE01000002">
    <property type="protein sequence ID" value="OWK17326.1"/>
    <property type="molecule type" value="Genomic_DNA"/>
</dbReference>
<keyword evidence="2" id="KW-1185">Reference proteome</keyword>
<evidence type="ECO:0000313" key="2">
    <source>
        <dbReference type="Proteomes" id="UP000242450"/>
    </source>
</evidence>
<comment type="caution">
    <text evidence="1">The sequence shown here is derived from an EMBL/GenBank/DDBJ whole genome shotgun (WGS) entry which is preliminary data.</text>
</comment>
<dbReference type="Proteomes" id="UP000242450">
    <property type="component" value="Chromosome 2"/>
</dbReference>